<dbReference type="InterPro" id="IPR015940">
    <property type="entry name" value="UBA"/>
</dbReference>
<evidence type="ECO:0000313" key="5">
    <source>
        <dbReference type="Proteomes" id="UP001149090"/>
    </source>
</evidence>
<dbReference type="PROSITE" id="PS50235">
    <property type="entry name" value="USP_3"/>
    <property type="match status" value="1"/>
</dbReference>
<evidence type="ECO:0000259" key="2">
    <source>
        <dbReference type="PROSITE" id="PS50030"/>
    </source>
</evidence>
<sequence>MNQKIQNEKVKYFVSLGFPEESVLRAIEIYSFNDEKILQFLEEEKKDNYNDDIPGFDGTDLFDGLGLNLVDNQEKSQFEANVFERPDHFLENNQINKKDDDFDSDYILAINQSLQSFQNFQIDQFKKKQRDRESFLDFSYQIQNLKSNEKIREKDLPIGLLKLNQTSYFNSFLQSLNFIPQFLEQIFHFQIEENQLKNIENQNNGILSEEKIDILFFFFTIQKFFAYLSHSQSKFISSKPILSAINLLNQPFSDFQKTQISDFLSFFIRKCDEASEIAQDFFSSKKEIIDPFDITLPDIDSFEPNIKTEIIGEFAKIFTGKITEEKNQVKESIFNSIPFNPSYQSIYSSLEQFANTQKSDNLEKEFIFLPQILLFELDKNFTNQKISDNFHLEKTINLDKFVSKNIRNEKQETNYSIYAIFVQEKNNNNDENDYYVFIYNNLNSKWIKFQDDIVEEVTEDIVIKSSFKTDGAYCYCLIYLQNRHPSTQFENTNSNALDDMMNFSDLVPIPLTNEIANENKLLFSEISNNNQNFHLQKENQIWGNFKEKFHKSKNKIQKNLSVELVDEKKDPSLLGLIAYSYYNQKNQLMDFFIAQEVFSKQYPNENIQQIIEKNIQKNIQLFPWCEKGVNCPICNSEKNQLCSSKIAQLIYQEILQNSFDLNQISLLQYQYSAHVVNTEQFLSALNNIKENRLFEALIQIYYIFIKKTIAENLSKNLFWFLQIIITCLIKKLIPKIVSIQSNEINQIKIILNIIKMISKKQNDEIIQNQKEIPNNKWFFDFLFSDTKFNSIQILFVQEIQKRINELSNENESEKKIIQELNLIHNHLISPIINDFEFETKIPIPNPNSFHSFIDLSEKYKELFTFSKEFLKKEKEEIFNEKD</sequence>
<protein>
    <submittedName>
        <fullName evidence="4">Ubiquitin carboxyl-terminal hydrolase</fullName>
    </submittedName>
</protein>
<dbReference type="GO" id="GO:0031647">
    <property type="term" value="P:regulation of protein stability"/>
    <property type="evidence" value="ECO:0007669"/>
    <property type="project" value="TreeGrafter"/>
</dbReference>
<dbReference type="Gene3D" id="3.90.70.10">
    <property type="entry name" value="Cysteine proteinases"/>
    <property type="match status" value="1"/>
</dbReference>
<feature type="coiled-coil region" evidence="1">
    <location>
        <begin position="796"/>
        <end position="823"/>
    </location>
</feature>
<dbReference type="InterPro" id="IPR028889">
    <property type="entry name" value="USP"/>
</dbReference>
<proteinExistence type="predicted"/>
<dbReference type="OrthoDB" id="2420415at2759"/>
<dbReference type="InterPro" id="IPR001394">
    <property type="entry name" value="Peptidase_C19_UCH"/>
</dbReference>
<dbReference type="PROSITE" id="PS50030">
    <property type="entry name" value="UBA"/>
    <property type="match status" value="1"/>
</dbReference>
<keyword evidence="1" id="KW-0175">Coiled coil</keyword>
<accession>A0A9Q0L6S3</accession>
<keyword evidence="5" id="KW-1185">Reference proteome</keyword>
<dbReference type="InterPro" id="IPR050164">
    <property type="entry name" value="Peptidase_C19"/>
</dbReference>
<dbReference type="Proteomes" id="UP001149090">
    <property type="component" value="Unassembled WGS sequence"/>
</dbReference>
<dbReference type="PANTHER" id="PTHR24006:SF644">
    <property type="entry name" value="UBIQUITIN CARBOXYL-TERMINAL HYDROLASE 7"/>
    <property type="match status" value="1"/>
</dbReference>
<keyword evidence="4" id="KW-0378">Hydrolase</keyword>
<dbReference type="GO" id="GO:0016579">
    <property type="term" value="P:protein deubiquitination"/>
    <property type="evidence" value="ECO:0007669"/>
    <property type="project" value="InterPro"/>
</dbReference>
<comment type="caution">
    <text evidence="4">The sequence shown here is derived from an EMBL/GenBank/DDBJ whole genome shotgun (WGS) entry which is preliminary data.</text>
</comment>
<dbReference type="SUPFAM" id="SSF54001">
    <property type="entry name" value="Cysteine proteinases"/>
    <property type="match status" value="1"/>
</dbReference>
<evidence type="ECO:0000256" key="1">
    <source>
        <dbReference type="SAM" id="Coils"/>
    </source>
</evidence>
<dbReference type="GO" id="GO:0005829">
    <property type="term" value="C:cytosol"/>
    <property type="evidence" value="ECO:0007669"/>
    <property type="project" value="TreeGrafter"/>
</dbReference>
<gene>
    <name evidence="4" type="ORF">M0811_13261</name>
</gene>
<feature type="domain" description="USP" evidence="3">
    <location>
        <begin position="158"/>
        <end position="482"/>
    </location>
</feature>
<evidence type="ECO:0000313" key="4">
    <source>
        <dbReference type="EMBL" id="KAJ5067111.1"/>
    </source>
</evidence>
<dbReference type="AlphaFoldDB" id="A0A9Q0L6S3"/>
<evidence type="ECO:0000259" key="3">
    <source>
        <dbReference type="PROSITE" id="PS50235"/>
    </source>
</evidence>
<dbReference type="PANTHER" id="PTHR24006">
    <property type="entry name" value="UBIQUITIN CARBOXYL-TERMINAL HYDROLASE"/>
    <property type="match status" value="1"/>
</dbReference>
<reference evidence="4" key="1">
    <citation type="submission" date="2022-10" db="EMBL/GenBank/DDBJ databases">
        <title>Novel sulphate-reducing endosymbionts in the free-living metamonad Anaeramoeba.</title>
        <authorList>
            <person name="Jerlstrom-Hultqvist J."/>
            <person name="Cepicka I."/>
            <person name="Gallot-Lavallee L."/>
            <person name="Salas-Leiva D."/>
            <person name="Curtis B.A."/>
            <person name="Zahonova K."/>
            <person name="Pipaliya S."/>
            <person name="Dacks J."/>
            <person name="Roger A.J."/>
        </authorList>
    </citation>
    <scope>NUCLEOTIDE SEQUENCE</scope>
    <source>
        <strain evidence="4">BMAN</strain>
    </source>
</reference>
<dbReference type="EMBL" id="JAPDFW010000134">
    <property type="protein sequence ID" value="KAJ5067111.1"/>
    <property type="molecule type" value="Genomic_DNA"/>
</dbReference>
<dbReference type="InterPro" id="IPR038765">
    <property type="entry name" value="Papain-like_cys_pep_sf"/>
</dbReference>
<feature type="domain" description="UBA" evidence="2">
    <location>
        <begin position="4"/>
        <end position="44"/>
    </location>
</feature>
<organism evidence="4 5">
    <name type="scientific">Anaeramoeba ignava</name>
    <name type="common">Anaerobic marine amoeba</name>
    <dbReference type="NCBI Taxonomy" id="1746090"/>
    <lineage>
        <taxon>Eukaryota</taxon>
        <taxon>Metamonada</taxon>
        <taxon>Anaeramoebidae</taxon>
        <taxon>Anaeramoeba</taxon>
    </lineage>
</organism>
<dbReference type="CDD" id="cd02257">
    <property type="entry name" value="Peptidase_C19"/>
    <property type="match status" value="1"/>
</dbReference>
<dbReference type="Pfam" id="PF00443">
    <property type="entry name" value="UCH"/>
    <property type="match status" value="1"/>
</dbReference>
<dbReference type="GO" id="GO:0005634">
    <property type="term" value="C:nucleus"/>
    <property type="evidence" value="ECO:0007669"/>
    <property type="project" value="TreeGrafter"/>
</dbReference>
<name>A0A9Q0L6S3_ANAIG</name>
<dbReference type="GO" id="GO:0004843">
    <property type="term" value="F:cysteine-type deubiquitinase activity"/>
    <property type="evidence" value="ECO:0007669"/>
    <property type="project" value="InterPro"/>
</dbReference>